<dbReference type="FunFam" id="3.30.160.60:FF:001498">
    <property type="entry name" value="Zinc finger protein 404"/>
    <property type="match status" value="1"/>
</dbReference>
<dbReference type="EMBL" id="BPLQ01011245">
    <property type="protein sequence ID" value="GIY56923.1"/>
    <property type="molecule type" value="Genomic_DNA"/>
</dbReference>
<keyword evidence="7" id="KW-0804">Transcription</keyword>
<feature type="domain" description="C2H2-type" evidence="10">
    <location>
        <begin position="95"/>
        <end position="120"/>
    </location>
</feature>
<keyword evidence="6" id="KW-0805">Transcription regulation</keyword>
<dbReference type="FunFam" id="3.30.160.60:FF:001289">
    <property type="entry name" value="Zinc finger protein 574"/>
    <property type="match status" value="1"/>
</dbReference>
<evidence type="ECO:0000256" key="1">
    <source>
        <dbReference type="ARBA" id="ARBA00004123"/>
    </source>
</evidence>
<dbReference type="InterPro" id="IPR036236">
    <property type="entry name" value="Znf_C2H2_sf"/>
</dbReference>
<evidence type="ECO:0000256" key="3">
    <source>
        <dbReference type="ARBA" id="ARBA00022737"/>
    </source>
</evidence>
<dbReference type="Pfam" id="PF00096">
    <property type="entry name" value="zf-C2H2"/>
    <property type="match status" value="1"/>
</dbReference>
<evidence type="ECO:0000256" key="8">
    <source>
        <dbReference type="ARBA" id="ARBA00023242"/>
    </source>
</evidence>
<keyword evidence="8" id="KW-0539">Nucleus</keyword>
<evidence type="ECO:0000256" key="4">
    <source>
        <dbReference type="ARBA" id="ARBA00022771"/>
    </source>
</evidence>
<sequence>MISISTTAELVTAPVNITGAFLDAAAYTSCLPSASSEVSHFSTFRLKSTPIIKPIFKDYQDLQFRQYECSVCHKKFNQKANLVVHFRVHTGERPYKCKVCHKGFSTKQNMLTHSTTHEQK</sequence>
<dbReference type="PANTHER" id="PTHR14196:SF0">
    <property type="entry name" value="PROTEIN BOWEL"/>
    <property type="match status" value="1"/>
</dbReference>
<dbReference type="Gene3D" id="3.30.160.60">
    <property type="entry name" value="Classic Zinc Finger"/>
    <property type="match status" value="2"/>
</dbReference>
<dbReference type="InterPro" id="IPR050717">
    <property type="entry name" value="C2H2-ZF_Transcription_Reg"/>
</dbReference>
<keyword evidence="4 9" id="KW-0863">Zinc-finger</keyword>
<comment type="subcellular location">
    <subcellularLocation>
        <location evidence="1">Nucleus</location>
    </subcellularLocation>
</comment>
<protein>
    <recommendedName>
        <fullName evidence="10">C2H2-type domain-containing protein</fullName>
    </recommendedName>
</protein>
<dbReference type="PANTHER" id="PTHR14196">
    <property type="entry name" value="ODD-SKIPPED - RELATED"/>
    <property type="match status" value="1"/>
</dbReference>
<reference evidence="11 12" key="1">
    <citation type="submission" date="2021-06" db="EMBL/GenBank/DDBJ databases">
        <title>Caerostris darwini draft genome.</title>
        <authorList>
            <person name="Kono N."/>
            <person name="Arakawa K."/>
        </authorList>
    </citation>
    <scope>NUCLEOTIDE SEQUENCE [LARGE SCALE GENOMIC DNA]</scope>
</reference>
<feature type="domain" description="C2H2-type" evidence="10">
    <location>
        <begin position="67"/>
        <end position="94"/>
    </location>
</feature>
<gene>
    <name evidence="11" type="ORF">CDAR_608341</name>
</gene>
<comment type="caution">
    <text evidence="11">The sequence shown here is derived from an EMBL/GenBank/DDBJ whole genome shotgun (WGS) entry which is preliminary data.</text>
</comment>
<dbReference type="PROSITE" id="PS00028">
    <property type="entry name" value="ZINC_FINGER_C2H2_1"/>
    <property type="match status" value="2"/>
</dbReference>
<evidence type="ECO:0000256" key="5">
    <source>
        <dbReference type="ARBA" id="ARBA00022833"/>
    </source>
</evidence>
<dbReference type="SUPFAM" id="SSF57667">
    <property type="entry name" value="beta-beta-alpha zinc fingers"/>
    <property type="match status" value="1"/>
</dbReference>
<keyword evidence="2" id="KW-0479">Metal-binding</keyword>
<dbReference type="GO" id="GO:0000977">
    <property type="term" value="F:RNA polymerase II transcription regulatory region sequence-specific DNA binding"/>
    <property type="evidence" value="ECO:0007669"/>
    <property type="project" value="TreeGrafter"/>
</dbReference>
<keyword evidence="12" id="KW-1185">Reference proteome</keyword>
<keyword evidence="3" id="KW-0677">Repeat</keyword>
<evidence type="ECO:0000256" key="7">
    <source>
        <dbReference type="ARBA" id="ARBA00023163"/>
    </source>
</evidence>
<evidence type="ECO:0000256" key="6">
    <source>
        <dbReference type="ARBA" id="ARBA00023015"/>
    </source>
</evidence>
<dbReference type="InterPro" id="IPR013087">
    <property type="entry name" value="Znf_C2H2_type"/>
</dbReference>
<dbReference type="GO" id="GO:0000981">
    <property type="term" value="F:DNA-binding transcription factor activity, RNA polymerase II-specific"/>
    <property type="evidence" value="ECO:0007669"/>
    <property type="project" value="TreeGrafter"/>
</dbReference>
<dbReference type="PROSITE" id="PS50157">
    <property type="entry name" value="ZINC_FINGER_C2H2_2"/>
    <property type="match status" value="2"/>
</dbReference>
<dbReference type="GO" id="GO:0008270">
    <property type="term" value="F:zinc ion binding"/>
    <property type="evidence" value="ECO:0007669"/>
    <property type="project" value="UniProtKB-KW"/>
</dbReference>
<dbReference type="Proteomes" id="UP001054837">
    <property type="component" value="Unassembled WGS sequence"/>
</dbReference>
<evidence type="ECO:0000256" key="2">
    <source>
        <dbReference type="ARBA" id="ARBA00022723"/>
    </source>
</evidence>
<keyword evidence="5" id="KW-0862">Zinc</keyword>
<evidence type="ECO:0000313" key="11">
    <source>
        <dbReference type="EMBL" id="GIY56923.1"/>
    </source>
</evidence>
<dbReference type="Pfam" id="PF13912">
    <property type="entry name" value="zf-C2H2_6"/>
    <property type="match status" value="1"/>
</dbReference>
<dbReference type="SMART" id="SM00355">
    <property type="entry name" value="ZnF_C2H2"/>
    <property type="match status" value="2"/>
</dbReference>
<dbReference type="GO" id="GO:0005634">
    <property type="term" value="C:nucleus"/>
    <property type="evidence" value="ECO:0007669"/>
    <property type="project" value="UniProtKB-SubCell"/>
</dbReference>
<proteinExistence type="predicted"/>
<dbReference type="AlphaFoldDB" id="A0AAV4UGL8"/>
<accession>A0AAV4UGL8</accession>
<organism evidence="11 12">
    <name type="scientific">Caerostris darwini</name>
    <dbReference type="NCBI Taxonomy" id="1538125"/>
    <lineage>
        <taxon>Eukaryota</taxon>
        <taxon>Metazoa</taxon>
        <taxon>Ecdysozoa</taxon>
        <taxon>Arthropoda</taxon>
        <taxon>Chelicerata</taxon>
        <taxon>Arachnida</taxon>
        <taxon>Araneae</taxon>
        <taxon>Araneomorphae</taxon>
        <taxon>Entelegynae</taxon>
        <taxon>Araneoidea</taxon>
        <taxon>Araneidae</taxon>
        <taxon>Caerostris</taxon>
    </lineage>
</organism>
<evidence type="ECO:0000259" key="10">
    <source>
        <dbReference type="PROSITE" id="PS50157"/>
    </source>
</evidence>
<evidence type="ECO:0000313" key="12">
    <source>
        <dbReference type="Proteomes" id="UP001054837"/>
    </source>
</evidence>
<evidence type="ECO:0000256" key="9">
    <source>
        <dbReference type="PROSITE-ProRule" id="PRU00042"/>
    </source>
</evidence>
<name>A0AAV4UGL8_9ARAC</name>